<dbReference type="GeneID" id="61896520"/>
<dbReference type="RefSeq" id="WP_197493705.1">
    <property type="nucleotide sequence ID" value="NZ_CP016830.1"/>
</dbReference>
<accession>A0A1Y6HCL4</accession>
<dbReference type="Proteomes" id="UP000195953">
    <property type="component" value="Chromosome 1"/>
</dbReference>
<dbReference type="eggNOG" id="COG1652">
    <property type="taxonomic scope" value="Bacteria"/>
</dbReference>
<reference evidence="2 4" key="2">
    <citation type="submission" date="2017-05" db="EMBL/GenBank/DDBJ databases">
        <authorList>
            <person name="Blom J."/>
        </authorList>
    </citation>
    <scope>NUCLEOTIDE SEQUENCE [LARGE SCALE GENOMIC DNA]</scope>
    <source>
        <strain evidence="2">PD885</strain>
    </source>
</reference>
<evidence type="ECO:0000256" key="1">
    <source>
        <dbReference type="SAM" id="MobiDB-lite"/>
    </source>
</evidence>
<evidence type="ECO:0000313" key="2">
    <source>
        <dbReference type="EMBL" id="SMR00896.1"/>
    </source>
</evidence>
<sequence length="72" mass="7874">MFVTRTHPGSYLNPFDPIARMPTSEALAAAPEQRYLAANQARDMQEQTRLQELAQARDGGPDDPGRGGLTMS</sequence>
<proteinExistence type="predicted"/>
<feature type="region of interest" description="Disordered" evidence="1">
    <location>
        <begin position="42"/>
        <end position="72"/>
    </location>
</feature>
<evidence type="ECO:0000313" key="3">
    <source>
        <dbReference type="EMBL" id="SMR01654.1"/>
    </source>
</evidence>
<name>A0A1Y6HCL4_9XANT</name>
<evidence type="ECO:0000313" key="4">
    <source>
        <dbReference type="Proteomes" id="UP000195877"/>
    </source>
</evidence>
<protein>
    <submittedName>
        <fullName evidence="3">Uncharacterized protein</fullName>
    </submittedName>
</protein>
<dbReference type="EMBL" id="LT853882">
    <property type="protein sequence ID" value="SMR00896.1"/>
    <property type="molecule type" value="Genomic_DNA"/>
</dbReference>
<dbReference type="Proteomes" id="UP000195877">
    <property type="component" value="Chromosome 1"/>
</dbReference>
<gene>
    <name evidence="3" type="ORF">PD5205_00334</name>
    <name evidence="2" type="ORF">PD885_03675</name>
</gene>
<reference evidence="3 5" key="1">
    <citation type="submission" date="2017-05" db="EMBL/GenBank/DDBJ databases">
        <authorList>
            <person name="Song R."/>
            <person name="Chenine A.L."/>
            <person name="Ruprecht R.M."/>
        </authorList>
    </citation>
    <scope>NUCLEOTIDE SEQUENCE [LARGE SCALE GENOMIC DNA]</scope>
    <source>
        <strain evidence="3">PD5205</strain>
    </source>
</reference>
<keyword evidence="4" id="KW-1185">Reference proteome</keyword>
<evidence type="ECO:0000313" key="5">
    <source>
        <dbReference type="Proteomes" id="UP000195953"/>
    </source>
</evidence>
<organism evidence="3 5">
    <name type="scientific">Xanthomonas fragariae</name>
    <dbReference type="NCBI Taxonomy" id="48664"/>
    <lineage>
        <taxon>Bacteria</taxon>
        <taxon>Pseudomonadati</taxon>
        <taxon>Pseudomonadota</taxon>
        <taxon>Gammaproteobacteria</taxon>
        <taxon>Lysobacterales</taxon>
        <taxon>Lysobacteraceae</taxon>
        <taxon>Xanthomonas</taxon>
    </lineage>
</organism>
<dbReference type="EMBL" id="LT853885">
    <property type="protein sequence ID" value="SMR01654.1"/>
    <property type="molecule type" value="Genomic_DNA"/>
</dbReference>
<dbReference type="AlphaFoldDB" id="A0A1Y6HCL4"/>